<reference evidence="2" key="1">
    <citation type="submission" date="2011-04" db="EMBL/GenBank/DDBJ databases">
        <title>Evolution of plant cell wall degrading machinery underlies the functional diversity of forest fungi.</title>
        <authorList>
            <consortium name="US DOE Joint Genome Institute (JGI-PGF)"/>
            <person name="Eastwood D.C."/>
            <person name="Floudas D."/>
            <person name="Binder M."/>
            <person name="Majcherczyk A."/>
            <person name="Schneider P."/>
            <person name="Aerts A."/>
            <person name="Asiegbu F.O."/>
            <person name="Baker S.E."/>
            <person name="Barry K."/>
            <person name="Bendiksby M."/>
            <person name="Blumentritt M."/>
            <person name="Coutinho P.M."/>
            <person name="Cullen D."/>
            <person name="Cullen D."/>
            <person name="Gathman A."/>
            <person name="Goodell B."/>
            <person name="Henrissat B."/>
            <person name="Ihrmark K."/>
            <person name="Kauserud H."/>
            <person name="Kohler A."/>
            <person name="LaButti K."/>
            <person name="Lapidus A."/>
            <person name="Lavin J.L."/>
            <person name="Lee Y.-H."/>
            <person name="Lindquist E."/>
            <person name="Lilly W."/>
            <person name="Lucas S."/>
            <person name="Morin E."/>
            <person name="Murat C."/>
            <person name="Oguiza J.A."/>
            <person name="Park J."/>
            <person name="Pisabarro A.G."/>
            <person name="Riley R."/>
            <person name="Rosling A."/>
            <person name="Salamov A."/>
            <person name="Schmidt O."/>
            <person name="Schmutz J."/>
            <person name="Skrede I."/>
            <person name="Stenlid J."/>
            <person name="Wiebenga A."/>
            <person name="Xie X."/>
            <person name="Kues U."/>
            <person name="Hibbett D.S."/>
            <person name="Hoffmeister D."/>
            <person name="Hogberg N."/>
            <person name="Martin F."/>
            <person name="Grigoriev I.V."/>
            <person name="Watkinson S.C."/>
        </authorList>
    </citation>
    <scope>NUCLEOTIDE SEQUENCE</scope>
    <source>
        <strain evidence="2">S7.9</strain>
    </source>
</reference>
<dbReference type="RefSeq" id="XP_007320433.1">
    <property type="nucleotide sequence ID" value="XM_007320371.1"/>
</dbReference>
<evidence type="ECO:0000256" key="1">
    <source>
        <dbReference type="SAM" id="MobiDB-lite"/>
    </source>
</evidence>
<dbReference type="AlphaFoldDB" id="F8P215"/>
<feature type="region of interest" description="Disordered" evidence="1">
    <location>
        <begin position="607"/>
        <end position="632"/>
    </location>
</feature>
<feature type="region of interest" description="Disordered" evidence="1">
    <location>
        <begin position="1"/>
        <end position="49"/>
    </location>
</feature>
<dbReference type="GeneID" id="18813505"/>
<feature type="compositionally biased region" description="Low complexity" evidence="1">
    <location>
        <begin position="1"/>
        <end position="14"/>
    </location>
</feature>
<name>F8P215_SERL9</name>
<dbReference type="Proteomes" id="UP000008064">
    <property type="component" value="Unassembled WGS sequence"/>
</dbReference>
<sequence>MLSESPSSTPSLTPDYTGSPDSPSGTAKKTRRHTAFYPNMNSSNKPVKPFSRSAAKRESVMALGSIEHLQHYFTKTGIAAKSIPLNKGHLVPAIGSLAAFRSKPSLGGIAEFQLPPSPIVPEISRPAFPPIVKTYETNPEVLLPGVIEDIISTAHAWSLDDHLAAGPSHDPQLLSAETKEGIPGNFDVLNVLKITTRAIRSVRNYVLSLPDESAGTLRAQFRSKIASGGPTPKRLVSQPKAQPDPLSMIRKSALEVLSVLRELEEASRVPLSDEAYDAQSDHGSQGQTSHSRVASPSFHSDYEVDLPNVDPDMSFSYVRVQGRDEPLPVYDEDGQPLNTGEEEIDRRDHWDERLVLGGGWLYKQDIRLENLGKEKCAVKKYVDMVDDVLFGGAKGGKKGWERERERIMRRDKESKSKGRRVSAGDAEGQSFRFPDPSERPSRRVVSTGMLDAIANMSLSEEPEEMETVSEEESVDEEDLPDWAKRGLFPDDAFGRTHALLRALLPEHLLSSLPSPEERHVFLQGISSGQLLCVAYNAGVRRSRRPWGYISVDSIHDIISLEQAADEDEDDKEKGKKGWTFRRTDNLRLWAAALKLRYLLPIIVPSTSDRPSELRPSQITPSSSPSKFRFPTTEPPITFDPRLVARREDGWEKMLEEAVIQWMNVVVDERRGDR</sequence>
<gene>
    <name evidence="2" type="ORF">SERLADRAFT_416616</name>
</gene>
<dbReference type="KEGG" id="sla:SERLADRAFT_416616"/>
<feature type="compositionally biased region" description="Basic and acidic residues" evidence="1">
    <location>
        <begin position="401"/>
        <end position="416"/>
    </location>
</feature>
<dbReference type="EMBL" id="GL945436">
    <property type="protein sequence ID" value="EGO23193.1"/>
    <property type="molecule type" value="Genomic_DNA"/>
</dbReference>
<organism>
    <name type="scientific">Serpula lacrymans var. lacrymans (strain S7.9)</name>
    <name type="common">Dry rot fungus</name>
    <dbReference type="NCBI Taxonomy" id="578457"/>
    <lineage>
        <taxon>Eukaryota</taxon>
        <taxon>Fungi</taxon>
        <taxon>Dikarya</taxon>
        <taxon>Basidiomycota</taxon>
        <taxon>Agaricomycotina</taxon>
        <taxon>Agaricomycetes</taxon>
        <taxon>Agaricomycetidae</taxon>
        <taxon>Boletales</taxon>
        <taxon>Coniophorineae</taxon>
        <taxon>Serpulaceae</taxon>
        <taxon>Serpula</taxon>
    </lineage>
</organism>
<proteinExistence type="predicted"/>
<protein>
    <submittedName>
        <fullName evidence="2">Uncharacterized protein</fullName>
    </submittedName>
</protein>
<feature type="region of interest" description="Disordered" evidence="1">
    <location>
        <begin position="225"/>
        <end position="247"/>
    </location>
</feature>
<dbReference type="HOGENOM" id="CLU_013928_0_0_1"/>
<dbReference type="OrthoDB" id="2534759at2759"/>
<feature type="region of interest" description="Disordered" evidence="1">
    <location>
        <begin position="401"/>
        <end position="443"/>
    </location>
</feature>
<dbReference type="PANTHER" id="PTHR38702:SF1">
    <property type="entry name" value="CALPONIN-HOMOLOGY (CH) DOMAIN-CONTAINING PROTEIN"/>
    <property type="match status" value="1"/>
</dbReference>
<evidence type="ECO:0000313" key="2">
    <source>
        <dbReference type="EMBL" id="EGO23193.1"/>
    </source>
</evidence>
<feature type="compositionally biased region" description="Polar residues" evidence="1">
    <location>
        <begin position="281"/>
        <end position="298"/>
    </location>
</feature>
<feature type="compositionally biased region" description="Polar residues" evidence="1">
    <location>
        <begin position="607"/>
        <end position="625"/>
    </location>
</feature>
<feature type="region of interest" description="Disordered" evidence="1">
    <location>
        <begin position="271"/>
        <end position="305"/>
    </location>
</feature>
<accession>F8P215</accession>
<dbReference type="PANTHER" id="PTHR38702">
    <property type="entry name" value="CALPONIN-HOMOLOGY (CH) DOMAIN-CONTAINING PROTEIN"/>
    <property type="match status" value="1"/>
</dbReference>